<feature type="compositionally biased region" description="Basic and acidic residues" evidence="1">
    <location>
        <begin position="609"/>
        <end position="621"/>
    </location>
</feature>
<dbReference type="InterPro" id="IPR039761">
    <property type="entry name" value="Bms1/Tsr1"/>
</dbReference>
<dbReference type="OMA" id="INVGYVN"/>
<dbReference type="GeneTree" id="ENSGT00940000153195"/>
<evidence type="ECO:0000259" key="2">
    <source>
        <dbReference type="SMART" id="SM01362"/>
    </source>
</evidence>
<dbReference type="GO" id="GO:0000479">
    <property type="term" value="P:endonucleolytic cleavage of tricistronic rRNA transcript (SSU-rRNA, 5.8S rRNA, LSU-rRNA)"/>
    <property type="evidence" value="ECO:0007669"/>
    <property type="project" value="TreeGrafter"/>
</dbReference>
<name>A0A8C4QIE4_EPTBU</name>
<dbReference type="GO" id="GO:0005525">
    <property type="term" value="F:GTP binding"/>
    <property type="evidence" value="ECO:0007669"/>
    <property type="project" value="TreeGrafter"/>
</dbReference>
<dbReference type="SMART" id="SM01362">
    <property type="entry name" value="DUF663"/>
    <property type="match status" value="1"/>
</dbReference>
<feature type="compositionally biased region" description="Basic and acidic residues" evidence="1">
    <location>
        <begin position="171"/>
        <end position="188"/>
    </location>
</feature>
<reference evidence="3" key="2">
    <citation type="submission" date="2025-09" db="UniProtKB">
        <authorList>
            <consortium name="Ensembl"/>
        </authorList>
    </citation>
    <scope>IDENTIFICATION</scope>
</reference>
<protein>
    <recommendedName>
        <fullName evidence="2">Ribosome biogenesis protein BMS1/TSR1 C-terminal domain-containing protein</fullName>
    </recommendedName>
</protein>
<evidence type="ECO:0000313" key="4">
    <source>
        <dbReference type="Proteomes" id="UP000694388"/>
    </source>
</evidence>
<dbReference type="GO" id="GO:0034511">
    <property type="term" value="F:U3 snoRNA binding"/>
    <property type="evidence" value="ECO:0007669"/>
    <property type="project" value="TreeGrafter"/>
</dbReference>
<sequence length="667" mass="75296">MSKGNYKEVNENGNIVHNDIVEEDDFDWEQDRMGDEMEFEEAKDLTRETEGALNWKFGLAEKAAAVFSRAGVSLQRRIYGEGCAKEVDDGVEELGGMFLLNRMKAKVKDHLDSTLLRRTEREWDQEDVRDSIKDCFVTGHWAPEEDASTLLAQDGNMYGDFEDLETGQVHSGKDSGMETRQSENKGEDLDLECEGQEEKNRGGVEVKKDRKTARLERKKMLKEAFNRAYDGGSASFLEELKAESERQTELNRSELSLLPHAVRTEVLGVEPGAYVRIEFSSVPLEFLTHFQPSYPIVIGGVTPGEGQLGFMQVKIKQHRWLRGVLKCKDPVIVSLGWRRFQSLPVYHSEGHDGRKRMLKYTPPHTHCLAALWGPITAQSSGIVFLKSLSNETHAFRIAATGVVLESDHSASIVKKLKLVGSPFKIFKKTTFIKGMFSSALEATRCEGVGVRTVSGIRGVIKRALRPPHPPGSVRATFEDRVQLSDLVFVRAWASVPLPQHCIPVPSLLLPEEDRANWQGVRPTSVLRKEQGLKTPHNPDSVYKPVVRKPRFFPPIQVPRSLQKSLPFSSKPKFMAPKQTTPRNLVRPAVIREPHERKVHQLLHALRTMRNERERKQKKEKTAAAAKWAAEKGLKKSNKEVKGGARKYSGSTIKRGGGRVQRWSKERQ</sequence>
<dbReference type="PANTHER" id="PTHR12858">
    <property type="entry name" value="RIBOSOME BIOGENESIS PROTEIN"/>
    <property type="match status" value="1"/>
</dbReference>
<evidence type="ECO:0000313" key="3">
    <source>
        <dbReference type="Ensembl" id="ENSEBUP00000015404.1"/>
    </source>
</evidence>
<evidence type="ECO:0000256" key="1">
    <source>
        <dbReference type="SAM" id="MobiDB-lite"/>
    </source>
</evidence>
<accession>A0A8C4QIE4</accession>
<dbReference type="GO" id="GO:0000462">
    <property type="term" value="P:maturation of SSU-rRNA from tricistronic rRNA transcript (SSU-rRNA, 5.8S rRNA, LSU-rRNA)"/>
    <property type="evidence" value="ECO:0007669"/>
    <property type="project" value="TreeGrafter"/>
</dbReference>
<dbReference type="Proteomes" id="UP000694388">
    <property type="component" value="Unplaced"/>
</dbReference>
<dbReference type="GO" id="GO:0003924">
    <property type="term" value="F:GTPase activity"/>
    <property type="evidence" value="ECO:0007669"/>
    <property type="project" value="TreeGrafter"/>
</dbReference>
<dbReference type="Ensembl" id="ENSEBUT00000015980.1">
    <property type="protein sequence ID" value="ENSEBUP00000015404.1"/>
    <property type="gene ID" value="ENSEBUG00000009696.1"/>
</dbReference>
<feature type="region of interest" description="Disordered" evidence="1">
    <location>
        <begin position="167"/>
        <end position="188"/>
    </location>
</feature>
<keyword evidence="4" id="KW-1185">Reference proteome</keyword>
<dbReference type="GO" id="GO:0030686">
    <property type="term" value="C:90S preribosome"/>
    <property type="evidence" value="ECO:0007669"/>
    <property type="project" value="TreeGrafter"/>
</dbReference>
<feature type="compositionally biased region" description="Basic and acidic residues" evidence="1">
    <location>
        <begin position="628"/>
        <end position="642"/>
    </location>
</feature>
<feature type="domain" description="Ribosome biogenesis protein BMS1/TSR1 C-terminal" evidence="2">
    <location>
        <begin position="205"/>
        <end position="495"/>
    </location>
</feature>
<dbReference type="PANTHER" id="PTHR12858:SF2">
    <property type="entry name" value="RIBOSOME BIOGENESIS PROTEIN BMS1 HOMOLOG"/>
    <property type="match status" value="1"/>
</dbReference>
<feature type="region of interest" description="Disordered" evidence="1">
    <location>
        <begin position="609"/>
        <end position="667"/>
    </location>
</feature>
<dbReference type="InterPro" id="IPR007034">
    <property type="entry name" value="BMS1_TSR1_C"/>
</dbReference>
<organism evidence="3 4">
    <name type="scientific">Eptatretus burgeri</name>
    <name type="common">Inshore hagfish</name>
    <dbReference type="NCBI Taxonomy" id="7764"/>
    <lineage>
        <taxon>Eukaryota</taxon>
        <taxon>Metazoa</taxon>
        <taxon>Chordata</taxon>
        <taxon>Craniata</taxon>
        <taxon>Vertebrata</taxon>
        <taxon>Cyclostomata</taxon>
        <taxon>Myxini</taxon>
        <taxon>Myxiniformes</taxon>
        <taxon>Myxinidae</taxon>
        <taxon>Eptatretinae</taxon>
        <taxon>Eptatretus</taxon>
    </lineage>
</organism>
<dbReference type="Pfam" id="PF04950">
    <property type="entry name" value="RIBIOP_C"/>
    <property type="match status" value="1"/>
</dbReference>
<proteinExistence type="predicted"/>
<reference evidence="3" key="1">
    <citation type="submission" date="2025-08" db="UniProtKB">
        <authorList>
            <consortium name="Ensembl"/>
        </authorList>
    </citation>
    <scope>IDENTIFICATION</scope>
</reference>
<dbReference type="AlphaFoldDB" id="A0A8C4QIE4"/>